<dbReference type="Proteomes" id="UP001324427">
    <property type="component" value="Unassembled WGS sequence"/>
</dbReference>
<accession>A0AAV9JIJ2</accession>
<evidence type="ECO:0000313" key="4">
    <source>
        <dbReference type="Proteomes" id="UP001324427"/>
    </source>
</evidence>
<evidence type="ECO:0000256" key="1">
    <source>
        <dbReference type="SAM" id="MobiDB-lite"/>
    </source>
</evidence>
<feature type="region of interest" description="Disordered" evidence="1">
    <location>
        <begin position="1"/>
        <end position="24"/>
    </location>
</feature>
<dbReference type="AlphaFoldDB" id="A0AAV9JIJ2"/>
<organism evidence="3 4">
    <name type="scientific">Oleoguttula mirabilis</name>
    <dbReference type="NCBI Taxonomy" id="1507867"/>
    <lineage>
        <taxon>Eukaryota</taxon>
        <taxon>Fungi</taxon>
        <taxon>Dikarya</taxon>
        <taxon>Ascomycota</taxon>
        <taxon>Pezizomycotina</taxon>
        <taxon>Dothideomycetes</taxon>
        <taxon>Dothideomycetidae</taxon>
        <taxon>Mycosphaerellales</taxon>
        <taxon>Teratosphaeriaceae</taxon>
        <taxon>Oleoguttula</taxon>
    </lineage>
</organism>
<dbReference type="PANTHER" id="PTHR33840:SF1">
    <property type="entry name" value="TLE1 PHOSPHOLIPASE DOMAIN-CONTAINING PROTEIN"/>
    <property type="match status" value="1"/>
</dbReference>
<protein>
    <recommendedName>
        <fullName evidence="2">T6SS Phospholipase effector Tle1-like catalytic domain-containing protein</fullName>
    </recommendedName>
</protein>
<comment type="caution">
    <text evidence="3">The sequence shown here is derived from an EMBL/GenBank/DDBJ whole genome shotgun (WGS) entry which is preliminary data.</text>
</comment>
<sequence>MVSTWQDSDNGWVPGSWGQPGHLQNPTNVTRLARAVSCEDKHHHPQIVYYQAGIGTGIGLWNHVVGGGTGMGLAENVREAYAFLASNYAEHDKLVPNDSIFLLGFSRGAFTARTLGGFICAMGILKKKAMAHFYALFEDWERAGDPAYEPMFFDNYFEHHHDVKKIKPDAKLAKSKKDRDVYLRHYFELLLELGLTQDVHINCIGVWDTVGALGIPVNPLLQRVFPGLPSFVRTYRWFDTRLDSDVKNAFQALALDERRFPFSPAVWERKPDCTSNLQQVWFPGSHSNVGGSYEDAGMADITLAWMMDQLAGNTMAHPEDFRAHEWIQFDEEYIKYWSDCSDQWYEKHKQEHYKGWARGKVYESNTFPQSLAGQETRVPGRYHGTDYESGKTDLKRLLANTNEQIHSSVRARIDMGARGVEPDWSQVFPHGLELRPLVVWLWRRMIGSGPRVYQPQIDGPLHGWKLVDGHSSHADPNWEINMSPVDSRPAGLKEVQWVYEGNGKATNQAAFKAMPEAKLGKYERRLLEKDQRMADKVEFTNNRWHWFRKDERRPAHGRTF</sequence>
<proteinExistence type="predicted"/>
<reference evidence="3 4" key="1">
    <citation type="submission" date="2021-11" db="EMBL/GenBank/DDBJ databases">
        <title>Black yeast isolated from Biological Soil Crust.</title>
        <authorList>
            <person name="Kurbessoian T."/>
        </authorList>
    </citation>
    <scope>NUCLEOTIDE SEQUENCE [LARGE SCALE GENOMIC DNA]</scope>
    <source>
        <strain evidence="3 4">CCFEE 5522</strain>
    </source>
</reference>
<name>A0AAV9JIJ2_9PEZI</name>
<feature type="domain" description="T6SS Phospholipase effector Tle1-like catalytic" evidence="2">
    <location>
        <begin position="15"/>
        <end position="309"/>
    </location>
</feature>
<evidence type="ECO:0000313" key="3">
    <source>
        <dbReference type="EMBL" id="KAK4545236.1"/>
    </source>
</evidence>
<keyword evidence="4" id="KW-1185">Reference proteome</keyword>
<gene>
    <name evidence="3" type="ORF">LTR36_003416</name>
</gene>
<evidence type="ECO:0000259" key="2">
    <source>
        <dbReference type="Pfam" id="PF09994"/>
    </source>
</evidence>
<dbReference type="PANTHER" id="PTHR33840">
    <property type="match status" value="1"/>
</dbReference>
<dbReference type="Pfam" id="PF09994">
    <property type="entry name" value="T6SS_Tle1-like_cat"/>
    <property type="match status" value="1"/>
</dbReference>
<dbReference type="EMBL" id="JAVFHQ010000020">
    <property type="protein sequence ID" value="KAK4545236.1"/>
    <property type="molecule type" value="Genomic_DNA"/>
</dbReference>
<dbReference type="InterPro" id="IPR018712">
    <property type="entry name" value="Tle1-like_cat"/>
</dbReference>